<proteinExistence type="predicted"/>
<keyword evidence="11" id="KW-1185">Reference proteome</keyword>
<dbReference type="PROSITE" id="PS51294">
    <property type="entry name" value="HTH_MYB"/>
    <property type="match status" value="2"/>
</dbReference>
<keyword evidence="5" id="KW-0804">Transcription</keyword>
<feature type="region of interest" description="Disordered" evidence="7">
    <location>
        <begin position="388"/>
        <end position="429"/>
    </location>
</feature>
<dbReference type="Gene3D" id="1.10.10.60">
    <property type="entry name" value="Homeodomain-like"/>
    <property type="match status" value="2"/>
</dbReference>
<dbReference type="FunFam" id="1.10.10.60:FF:000356">
    <property type="entry name" value="MYB transcription factor"/>
    <property type="match status" value="1"/>
</dbReference>
<comment type="caution">
    <text evidence="10">The sequence shown here is derived from an EMBL/GenBank/DDBJ whole genome shotgun (WGS) entry which is preliminary data.</text>
</comment>
<evidence type="ECO:0000256" key="6">
    <source>
        <dbReference type="ARBA" id="ARBA00023242"/>
    </source>
</evidence>
<organism evidence="10 11">
    <name type="scientific">Macleaya cordata</name>
    <name type="common">Five-seeded plume-poppy</name>
    <name type="synonym">Bocconia cordata</name>
    <dbReference type="NCBI Taxonomy" id="56857"/>
    <lineage>
        <taxon>Eukaryota</taxon>
        <taxon>Viridiplantae</taxon>
        <taxon>Streptophyta</taxon>
        <taxon>Embryophyta</taxon>
        <taxon>Tracheophyta</taxon>
        <taxon>Spermatophyta</taxon>
        <taxon>Magnoliopsida</taxon>
        <taxon>Ranunculales</taxon>
        <taxon>Papaveraceae</taxon>
        <taxon>Papaveroideae</taxon>
        <taxon>Macleaya</taxon>
    </lineage>
</organism>
<evidence type="ECO:0000313" key="11">
    <source>
        <dbReference type="Proteomes" id="UP000195402"/>
    </source>
</evidence>
<dbReference type="Proteomes" id="UP000195402">
    <property type="component" value="Unassembled WGS sequence"/>
</dbReference>
<dbReference type="GO" id="GO:0000981">
    <property type="term" value="F:DNA-binding transcription factor activity, RNA polymerase II-specific"/>
    <property type="evidence" value="ECO:0007669"/>
    <property type="project" value="TreeGrafter"/>
</dbReference>
<evidence type="ECO:0000259" key="8">
    <source>
        <dbReference type="PROSITE" id="PS50090"/>
    </source>
</evidence>
<dbReference type="FunFam" id="1.10.10.60:FF:000060">
    <property type="entry name" value="MYB transcription factor"/>
    <property type="match status" value="1"/>
</dbReference>
<dbReference type="SUPFAM" id="SSF46689">
    <property type="entry name" value="Homeodomain-like"/>
    <property type="match status" value="1"/>
</dbReference>
<dbReference type="CDD" id="cd00167">
    <property type="entry name" value="SANT"/>
    <property type="match status" value="2"/>
</dbReference>
<gene>
    <name evidence="10" type="ORF">BVC80_1753g25</name>
</gene>
<keyword evidence="3" id="KW-0805">Transcription regulation</keyword>
<dbReference type="PROSITE" id="PS50090">
    <property type="entry name" value="MYB_LIKE"/>
    <property type="match status" value="2"/>
</dbReference>
<dbReference type="OrthoDB" id="2143914at2759"/>
<feature type="domain" description="HTH myb-type" evidence="9">
    <location>
        <begin position="135"/>
        <end position="186"/>
    </location>
</feature>
<feature type="domain" description="HTH myb-type" evidence="9">
    <location>
        <begin position="187"/>
        <end position="241"/>
    </location>
</feature>
<protein>
    <submittedName>
        <fullName evidence="10">SANT/Myb domain</fullName>
    </submittedName>
</protein>
<reference evidence="10 11" key="1">
    <citation type="journal article" date="2017" name="Mol. Plant">
        <title>The Genome of Medicinal Plant Macleaya cordata Provides New Insights into Benzylisoquinoline Alkaloids Metabolism.</title>
        <authorList>
            <person name="Liu X."/>
            <person name="Liu Y."/>
            <person name="Huang P."/>
            <person name="Ma Y."/>
            <person name="Qing Z."/>
            <person name="Tang Q."/>
            <person name="Cao H."/>
            <person name="Cheng P."/>
            <person name="Zheng Y."/>
            <person name="Yuan Z."/>
            <person name="Zhou Y."/>
            <person name="Liu J."/>
            <person name="Tang Z."/>
            <person name="Zhuo Y."/>
            <person name="Zhang Y."/>
            <person name="Yu L."/>
            <person name="Huang J."/>
            <person name="Yang P."/>
            <person name="Peng Q."/>
            <person name="Zhang J."/>
            <person name="Jiang W."/>
            <person name="Zhang Z."/>
            <person name="Lin K."/>
            <person name="Ro D.K."/>
            <person name="Chen X."/>
            <person name="Xiong X."/>
            <person name="Shang Y."/>
            <person name="Huang S."/>
            <person name="Zeng J."/>
        </authorList>
    </citation>
    <scope>NUCLEOTIDE SEQUENCE [LARGE SCALE GENOMIC DNA]</scope>
    <source>
        <strain evidence="11">cv. BLH2017</strain>
        <tissue evidence="10">Root</tissue>
    </source>
</reference>
<dbReference type="InParanoid" id="A0A200QH46"/>
<feature type="compositionally biased region" description="Polar residues" evidence="7">
    <location>
        <begin position="95"/>
        <end position="104"/>
    </location>
</feature>
<evidence type="ECO:0000313" key="10">
    <source>
        <dbReference type="EMBL" id="OVA09830.1"/>
    </source>
</evidence>
<sequence length="452" mass="50854">MNMTKKFIYALENFHGHINSYSSFPSPPPPPFGSSSSMGLFADISSLSINGVNSVGSSSQENTYYCKDDHKRSFWTFPLTEDPQHSEGGDGKVTDYSSDGSGVNNAAMEDNQNKNEENPNENSMDGSKDFDNGQSKICARGHWRPAEDSKLKELVALYGPQNWNLIAEKLEGRSGKSCRLRWFNQLDPRINRRAFSEEEEQRLMDAHRLYGNKWAMIARLFPGRTDNSVKNHWHVIMARKYREQSSAYRRRKLGQAVHGRLDEGSSFDCRDTNVTRLTEPNSSDFRNRSFNTTSPFPSALMISNGREDSVSSCREVLLGCSINKKFPAPPSGFCADHHQIPPFDFFSGPKNQDIGSSFNQIRCWERPRNDSNFTCFNPFYHSPQMMSMQQSNHQYHTTSHYSDSKTSTSHVSVTEASSSSSASTVADNNRVTSHCDTTITPPFIDFLGVGAT</sequence>
<evidence type="ECO:0000256" key="2">
    <source>
        <dbReference type="ARBA" id="ARBA00022737"/>
    </source>
</evidence>
<evidence type="ECO:0000256" key="3">
    <source>
        <dbReference type="ARBA" id="ARBA00023015"/>
    </source>
</evidence>
<feature type="domain" description="Myb-like" evidence="8">
    <location>
        <begin position="187"/>
        <end position="237"/>
    </location>
</feature>
<accession>A0A200QH46</accession>
<keyword evidence="6" id="KW-0539">Nucleus</keyword>
<dbReference type="OMA" id="PHSGFCA"/>
<feature type="region of interest" description="Disordered" evidence="7">
    <location>
        <begin position="79"/>
        <end position="135"/>
    </location>
</feature>
<dbReference type="InterPro" id="IPR050560">
    <property type="entry name" value="MYB_TF"/>
</dbReference>
<dbReference type="InterPro" id="IPR001005">
    <property type="entry name" value="SANT/Myb"/>
</dbReference>
<dbReference type="GO" id="GO:0005634">
    <property type="term" value="C:nucleus"/>
    <property type="evidence" value="ECO:0007669"/>
    <property type="project" value="UniProtKB-SubCell"/>
</dbReference>
<dbReference type="SMART" id="SM00717">
    <property type="entry name" value="SANT"/>
    <property type="match status" value="2"/>
</dbReference>
<dbReference type="AlphaFoldDB" id="A0A200QH46"/>
<feature type="compositionally biased region" description="Polar residues" evidence="7">
    <location>
        <begin position="388"/>
        <end position="405"/>
    </location>
</feature>
<comment type="subcellular location">
    <subcellularLocation>
        <location evidence="1">Nucleus</location>
    </subcellularLocation>
</comment>
<keyword evidence="2" id="KW-0677">Repeat</keyword>
<evidence type="ECO:0000256" key="4">
    <source>
        <dbReference type="ARBA" id="ARBA00023125"/>
    </source>
</evidence>
<dbReference type="PANTHER" id="PTHR45614">
    <property type="entry name" value="MYB PROTEIN-RELATED"/>
    <property type="match status" value="1"/>
</dbReference>
<name>A0A200QH46_MACCD</name>
<feature type="domain" description="Myb-like" evidence="8">
    <location>
        <begin position="140"/>
        <end position="186"/>
    </location>
</feature>
<dbReference type="InterPro" id="IPR009057">
    <property type="entry name" value="Homeodomain-like_sf"/>
</dbReference>
<feature type="compositionally biased region" description="Basic and acidic residues" evidence="7">
    <location>
        <begin position="82"/>
        <end position="93"/>
    </location>
</feature>
<dbReference type="PANTHER" id="PTHR45614:SF175">
    <property type="entry name" value="TRANSCRIPTION FACTOR MYB105-RELATED"/>
    <property type="match status" value="1"/>
</dbReference>
<evidence type="ECO:0000256" key="7">
    <source>
        <dbReference type="SAM" id="MobiDB-lite"/>
    </source>
</evidence>
<evidence type="ECO:0000259" key="9">
    <source>
        <dbReference type="PROSITE" id="PS51294"/>
    </source>
</evidence>
<feature type="compositionally biased region" description="Low complexity" evidence="7">
    <location>
        <begin position="406"/>
        <end position="426"/>
    </location>
</feature>
<keyword evidence="4" id="KW-0238">DNA-binding</keyword>
<dbReference type="Pfam" id="PF13921">
    <property type="entry name" value="Myb_DNA-bind_6"/>
    <property type="match status" value="1"/>
</dbReference>
<dbReference type="STRING" id="56857.A0A200QH46"/>
<dbReference type="GO" id="GO:0000978">
    <property type="term" value="F:RNA polymerase II cis-regulatory region sequence-specific DNA binding"/>
    <property type="evidence" value="ECO:0007669"/>
    <property type="project" value="TreeGrafter"/>
</dbReference>
<dbReference type="InterPro" id="IPR017930">
    <property type="entry name" value="Myb_dom"/>
</dbReference>
<dbReference type="EMBL" id="MVGT01002045">
    <property type="protein sequence ID" value="OVA09830.1"/>
    <property type="molecule type" value="Genomic_DNA"/>
</dbReference>
<evidence type="ECO:0000256" key="5">
    <source>
        <dbReference type="ARBA" id="ARBA00023163"/>
    </source>
</evidence>
<evidence type="ECO:0000256" key="1">
    <source>
        <dbReference type="ARBA" id="ARBA00004123"/>
    </source>
</evidence>